<reference evidence="2" key="1">
    <citation type="submission" date="2017-12" db="EMBL/GenBank/DDBJ databases">
        <authorList>
            <person name="Sharrma R."/>
            <person name="Ferguson H.P."/>
            <person name="Berg J.A."/>
            <person name="Jensen G.L."/>
            <person name="Keele B.R."/>
            <person name="Ward M.E.H."/>
            <person name="Breakwell D.P."/>
            <person name="Hope S."/>
            <person name="Grose J.H."/>
        </authorList>
    </citation>
    <scope>NUCLEOTIDE SEQUENCE [LARGE SCALE GENOMIC DNA]</scope>
</reference>
<proteinExistence type="predicted"/>
<protein>
    <submittedName>
        <fullName evidence="1">Uncharacterized protein</fullName>
    </submittedName>
</protein>
<accession>A0A2H5BKI4</accession>
<gene>
    <name evidence="1" type="ORF">MORTIMER_90</name>
</gene>
<evidence type="ECO:0000313" key="2">
    <source>
        <dbReference type="Proteomes" id="UP000241578"/>
    </source>
</evidence>
<sequence length="186" mass="21033">MRTFPLNLPKGSLSTSNRCHEVCLMKNDLSSFMKNTICTLTVVQQRIGGSFCAFLSAEHHAEAMADDAGGKHGNHDNLENGLFSTDWFPVGFGETPREAVTDLEERVINFTNISGDPKGWVYNHLFNMLVCRVYRETGTGHYTLQPALFPEVIPDWLKHFDKLDEDLVDDFIKRIPISQDDGWTPL</sequence>
<dbReference type="EMBL" id="MG655270">
    <property type="protein sequence ID" value="AUG86839.1"/>
    <property type="molecule type" value="Genomic_DNA"/>
</dbReference>
<dbReference type="Proteomes" id="UP000241578">
    <property type="component" value="Segment"/>
</dbReference>
<organism evidence="1 2">
    <name type="scientific">Erwinia phage vB_EamM_Mortimer</name>
    <dbReference type="NCBI Taxonomy" id="2060129"/>
    <lineage>
        <taxon>Viruses</taxon>
        <taxon>Duplodnaviria</taxon>
        <taxon>Heunggongvirae</taxon>
        <taxon>Uroviricota</taxon>
        <taxon>Caudoviricetes</taxon>
        <taxon>Chimalliviridae</taxon>
        <taxon>Agricanvirus</taxon>
        <taxon>Agricanvirus ray</taxon>
    </lineage>
</organism>
<evidence type="ECO:0000313" key="1">
    <source>
        <dbReference type="EMBL" id="AUG86839.1"/>
    </source>
</evidence>
<name>A0A2H5BKI4_9CAUD</name>